<dbReference type="Pfam" id="PF01925">
    <property type="entry name" value="TauE"/>
    <property type="match status" value="2"/>
</dbReference>
<dbReference type="Proteomes" id="UP000005845">
    <property type="component" value="Unassembled WGS sequence"/>
</dbReference>
<feature type="transmembrane region" description="Helical" evidence="5">
    <location>
        <begin position="122"/>
        <end position="140"/>
    </location>
</feature>
<reference evidence="7 8" key="1">
    <citation type="submission" date="2012-02" db="EMBL/GenBank/DDBJ databases">
        <title>Whole genome shotgun sequence of Gordonia sputi NBRC 100414.</title>
        <authorList>
            <person name="Yoshida I."/>
            <person name="Hosoyama A."/>
            <person name="Tsuchikane K."/>
            <person name="Katsumata H."/>
            <person name="Yamazaki S."/>
            <person name="Fujita N."/>
        </authorList>
    </citation>
    <scope>NUCLEOTIDE SEQUENCE [LARGE SCALE GENOMIC DNA]</scope>
    <source>
        <strain evidence="7 8">NBRC 100414</strain>
    </source>
</reference>
<evidence type="ECO:0000256" key="6">
    <source>
        <dbReference type="SAM" id="MobiDB-lite"/>
    </source>
</evidence>
<comment type="similarity">
    <text evidence="5">Belongs to the 4-toluene sulfonate uptake permease (TSUP) (TC 2.A.102) family.</text>
</comment>
<evidence type="ECO:0000256" key="4">
    <source>
        <dbReference type="ARBA" id="ARBA00023136"/>
    </source>
</evidence>
<dbReference type="PANTHER" id="PTHR43483:SF3">
    <property type="entry name" value="MEMBRANE TRANSPORTER PROTEIN HI_0806-RELATED"/>
    <property type="match status" value="1"/>
</dbReference>
<feature type="transmembrane region" description="Helical" evidence="5">
    <location>
        <begin position="66"/>
        <end position="88"/>
    </location>
</feature>
<evidence type="ECO:0000313" key="7">
    <source>
        <dbReference type="EMBL" id="GAB39504.1"/>
    </source>
</evidence>
<feature type="transmembrane region" description="Helical" evidence="5">
    <location>
        <begin position="235"/>
        <end position="255"/>
    </location>
</feature>
<dbReference type="EMBL" id="BAFC01000069">
    <property type="protein sequence ID" value="GAB39504.1"/>
    <property type="molecule type" value="Genomic_DNA"/>
</dbReference>
<feature type="transmembrane region" description="Helical" evidence="5">
    <location>
        <begin position="160"/>
        <end position="181"/>
    </location>
</feature>
<feature type="transmembrane region" description="Helical" evidence="5">
    <location>
        <begin position="94"/>
        <end position="115"/>
    </location>
</feature>
<dbReference type="GO" id="GO:0005886">
    <property type="term" value="C:plasma membrane"/>
    <property type="evidence" value="ECO:0007669"/>
    <property type="project" value="UniProtKB-SubCell"/>
</dbReference>
<evidence type="ECO:0000256" key="5">
    <source>
        <dbReference type="RuleBase" id="RU363041"/>
    </source>
</evidence>
<dbReference type="RefSeq" id="WP_005206347.1">
    <property type="nucleotide sequence ID" value="NZ_BAFC01000069.1"/>
</dbReference>
<accession>H5U196</accession>
<organism evidence="7 8">
    <name type="scientific">Gordonia sputi NBRC 100414</name>
    <dbReference type="NCBI Taxonomy" id="1089453"/>
    <lineage>
        <taxon>Bacteria</taxon>
        <taxon>Bacillati</taxon>
        <taxon>Actinomycetota</taxon>
        <taxon>Actinomycetes</taxon>
        <taxon>Mycobacteriales</taxon>
        <taxon>Gordoniaceae</taxon>
        <taxon>Gordonia</taxon>
    </lineage>
</organism>
<keyword evidence="3 5" id="KW-1133">Transmembrane helix</keyword>
<feature type="region of interest" description="Disordered" evidence="6">
    <location>
        <begin position="298"/>
        <end position="317"/>
    </location>
</feature>
<evidence type="ECO:0000256" key="2">
    <source>
        <dbReference type="ARBA" id="ARBA00022692"/>
    </source>
</evidence>
<feature type="transmembrane region" description="Helical" evidence="5">
    <location>
        <begin position="261"/>
        <end position="279"/>
    </location>
</feature>
<name>H5U196_9ACTN</name>
<dbReference type="PANTHER" id="PTHR43483">
    <property type="entry name" value="MEMBRANE TRANSPORTER PROTEIN HI_0806-RELATED"/>
    <property type="match status" value="1"/>
</dbReference>
<gene>
    <name evidence="7" type="ORF">GOSPT_069_00030</name>
</gene>
<evidence type="ECO:0000256" key="3">
    <source>
        <dbReference type="ARBA" id="ARBA00022989"/>
    </source>
</evidence>
<feature type="transmembrane region" description="Helical" evidence="5">
    <location>
        <begin position="30"/>
        <end position="54"/>
    </location>
</feature>
<dbReference type="eggNOG" id="COG0730">
    <property type="taxonomic scope" value="Bacteria"/>
</dbReference>
<comment type="subcellular location">
    <subcellularLocation>
        <location evidence="5">Cell membrane</location>
        <topology evidence="5">Multi-pass membrane protein</topology>
    </subcellularLocation>
    <subcellularLocation>
        <location evidence="1">Membrane</location>
        <topology evidence="1">Multi-pass membrane protein</topology>
    </subcellularLocation>
</comment>
<keyword evidence="5" id="KW-1003">Cell membrane</keyword>
<keyword evidence="4 5" id="KW-0472">Membrane</keyword>
<comment type="caution">
    <text evidence="7">The sequence shown here is derived from an EMBL/GenBank/DDBJ whole genome shotgun (WGS) entry which is preliminary data.</text>
</comment>
<dbReference type="InterPro" id="IPR002781">
    <property type="entry name" value="TM_pro_TauE-like"/>
</dbReference>
<proteinExistence type="inferred from homology"/>
<keyword evidence="8" id="KW-1185">Reference proteome</keyword>
<evidence type="ECO:0000256" key="1">
    <source>
        <dbReference type="ARBA" id="ARBA00004141"/>
    </source>
</evidence>
<evidence type="ECO:0000313" key="8">
    <source>
        <dbReference type="Proteomes" id="UP000005845"/>
    </source>
</evidence>
<feature type="compositionally biased region" description="Basic and acidic residues" evidence="6">
    <location>
        <begin position="303"/>
        <end position="317"/>
    </location>
</feature>
<sequence length="317" mass="32737">MRTLGTRRPGTFRASTTAGRVVEPSVPTQLGIGATGGVIGGLLGGGSGVFYVPALEKVTNLSRHTLHGTAGAANIAVTGVGAATFGLVGGSIDFRAGTGMVVGATLGAVLGAKLILRIPALILRWLFVAILLLTCLKLFLDVSGHDPMQGSAVVPDSWLASLWYVVPVSLILGFVIGAWAAGMGLGGGLLAVPALMLLFGTELPTAEGTSLLMFFPNVIVGTITHARQGTADMRLGLNLNIGALPGAVVGVLIALALNVKILSIVFAAFALTIGVREMYRMWLESVARRRSTAEVAGLSSERTVMDHSKPIDRDTTD</sequence>
<dbReference type="AlphaFoldDB" id="H5U196"/>
<keyword evidence="2 5" id="KW-0812">Transmembrane</keyword>
<protein>
    <recommendedName>
        <fullName evidence="5">Probable membrane transporter protein</fullName>
    </recommendedName>
</protein>